<keyword evidence="4 7" id="KW-0949">S-adenosyl-L-methionine</keyword>
<dbReference type="InterPro" id="IPR010280">
    <property type="entry name" value="U5_MeTrfase_fam"/>
</dbReference>
<feature type="binding site" evidence="7">
    <location>
        <position position="333"/>
    </location>
    <ligand>
        <name>S-adenosyl-L-methionine</name>
        <dbReference type="ChEBI" id="CHEBI:59789"/>
    </ligand>
</feature>
<dbReference type="InterPro" id="IPR012340">
    <property type="entry name" value="NA-bd_OB-fold"/>
</dbReference>
<keyword evidence="1" id="KW-0479">Metal-binding</keyword>
<evidence type="ECO:0000256" key="4">
    <source>
        <dbReference type="ARBA" id="ARBA00022691"/>
    </source>
</evidence>
<dbReference type="InterPro" id="IPR029063">
    <property type="entry name" value="SAM-dependent_MTases_sf"/>
</dbReference>
<keyword evidence="6" id="KW-0411">Iron-sulfur</keyword>
<dbReference type="Pfam" id="PF01938">
    <property type="entry name" value="TRAM"/>
    <property type="match status" value="1"/>
</dbReference>
<keyword evidence="5" id="KW-0408">Iron</keyword>
<comment type="caution">
    <text evidence="10">The sequence shown here is derived from an EMBL/GenBank/DDBJ whole genome shotgun (WGS) entry which is preliminary data.</text>
</comment>
<keyword evidence="2 7" id="KW-0489">Methyltransferase</keyword>
<dbReference type="Proteomes" id="UP000305165">
    <property type="component" value="Unassembled WGS sequence"/>
</dbReference>
<dbReference type="InterPro" id="IPR030390">
    <property type="entry name" value="MeTrfase_TrmA_AS"/>
</dbReference>
<feature type="binding site" evidence="7">
    <location>
        <position position="312"/>
    </location>
    <ligand>
        <name>S-adenosyl-L-methionine</name>
        <dbReference type="ChEBI" id="CHEBI:59789"/>
    </ligand>
</feature>
<keyword evidence="3 7" id="KW-0808">Transferase</keyword>
<accession>A0A4T2GPI7</accession>
<evidence type="ECO:0000259" key="9">
    <source>
        <dbReference type="PROSITE" id="PS50926"/>
    </source>
</evidence>
<feature type="binding site" evidence="7">
    <location>
        <position position="283"/>
    </location>
    <ligand>
        <name>S-adenosyl-L-methionine</name>
        <dbReference type="ChEBI" id="CHEBI:59789"/>
    </ligand>
</feature>
<feature type="domain" description="TRAM" evidence="9">
    <location>
        <begin position="2"/>
        <end position="60"/>
    </location>
</feature>
<dbReference type="Gene3D" id="2.40.50.1070">
    <property type="match status" value="1"/>
</dbReference>
<evidence type="ECO:0000256" key="7">
    <source>
        <dbReference type="PROSITE-ProRule" id="PRU01024"/>
    </source>
</evidence>
<feature type="active site" description="Nucleophile" evidence="7">
    <location>
        <position position="408"/>
    </location>
</feature>
<dbReference type="InterPro" id="IPR002792">
    <property type="entry name" value="TRAM_dom"/>
</dbReference>
<dbReference type="Pfam" id="PF05958">
    <property type="entry name" value="tRNA_U5-meth_tr"/>
    <property type="match status" value="1"/>
</dbReference>
<dbReference type="PROSITE" id="PS01231">
    <property type="entry name" value="TRMA_2"/>
    <property type="match status" value="1"/>
</dbReference>
<evidence type="ECO:0000313" key="11">
    <source>
        <dbReference type="Proteomes" id="UP000305165"/>
    </source>
</evidence>
<feature type="binding site" evidence="7">
    <location>
        <position position="381"/>
    </location>
    <ligand>
        <name>S-adenosyl-L-methionine</name>
        <dbReference type="ChEBI" id="CHEBI:59789"/>
    </ligand>
</feature>
<name>A0A4T2GPI7_STRSU</name>
<evidence type="ECO:0000256" key="1">
    <source>
        <dbReference type="ARBA" id="ARBA00022485"/>
    </source>
</evidence>
<dbReference type="FunFam" id="3.40.50.150:FF:000009">
    <property type="entry name" value="23S rRNA (Uracil(1939)-C(5))-methyltransferase RlmD"/>
    <property type="match status" value="1"/>
</dbReference>
<dbReference type="FunFam" id="2.40.50.140:FF:000097">
    <property type="entry name" value="23S rRNA (uracil(1939)-C(5))-methyltransferase RlmD"/>
    <property type="match status" value="1"/>
</dbReference>
<feature type="active site" evidence="8">
    <location>
        <position position="408"/>
    </location>
</feature>
<dbReference type="Gene3D" id="3.40.50.150">
    <property type="entry name" value="Vaccinia Virus protein VP39"/>
    <property type="match status" value="1"/>
</dbReference>
<dbReference type="GO" id="GO:0070041">
    <property type="term" value="F:rRNA (uridine-C5-)-methyltransferase activity"/>
    <property type="evidence" value="ECO:0007669"/>
    <property type="project" value="UniProtKB-ARBA"/>
</dbReference>
<reference evidence="10 11" key="1">
    <citation type="submission" date="2019-04" db="EMBL/GenBank/DDBJ databases">
        <title>Genome analysis of Streptococcus suis strain WUSS424.</title>
        <authorList>
            <person name="Chen H."/>
            <person name="Gao X."/>
            <person name="Wu Z."/>
        </authorList>
    </citation>
    <scope>NUCLEOTIDE SEQUENCE [LARGE SCALE GENOMIC DNA]</scope>
    <source>
        <strain evidence="10 11">WUSS424</strain>
    </source>
</reference>
<dbReference type="SUPFAM" id="SSF50249">
    <property type="entry name" value="Nucleic acid-binding proteins"/>
    <property type="match status" value="1"/>
</dbReference>
<protein>
    <submittedName>
        <fullName evidence="10">23S rRNA (Uracil(1939)-C(5))-methyltransferase RlmD</fullName>
        <ecNumber evidence="10">2.1.1.190</ecNumber>
    </submittedName>
</protein>
<dbReference type="AlphaFoldDB" id="A0A4T2GPI7"/>
<proteinExistence type="inferred from homology"/>
<evidence type="ECO:0000256" key="5">
    <source>
        <dbReference type="ARBA" id="ARBA00023004"/>
    </source>
</evidence>
<dbReference type="CDD" id="cd02440">
    <property type="entry name" value="AdoMet_MTases"/>
    <property type="match status" value="1"/>
</dbReference>
<dbReference type="PROSITE" id="PS51687">
    <property type="entry name" value="SAM_MT_RNA_M5U"/>
    <property type="match status" value="1"/>
</dbReference>
<dbReference type="EC" id="2.1.1.190" evidence="10"/>
<evidence type="ECO:0000256" key="8">
    <source>
        <dbReference type="PROSITE-ProRule" id="PRU10015"/>
    </source>
</evidence>
<dbReference type="PROSITE" id="PS01230">
    <property type="entry name" value="TRMA_1"/>
    <property type="match status" value="1"/>
</dbReference>
<keyword evidence="1" id="KW-0004">4Fe-4S</keyword>
<dbReference type="PANTHER" id="PTHR11061">
    <property type="entry name" value="RNA M5U METHYLTRANSFERASE"/>
    <property type="match status" value="1"/>
</dbReference>
<organism evidence="10 11">
    <name type="scientific">Streptococcus suis</name>
    <dbReference type="NCBI Taxonomy" id="1307"/>
    <lineage>
        <taxon>Bacteria</taxon>
        <taxon>Bacillati</taxon>
        <taxon>Bacillota</taxon>
        <taxon>Bacilli</taxon>
        <taxon>Lactobacillales</taxon>
        <taxon>Streptococcaceae</taxon>
        <taxon>Streptococcus</taxon>
    </lineage>
</organism>
<gene>
    <name evidence="10" type="primary">rlmD</name>
    <name evidence="10" type="ORF">FAJ39_05165</name>
</gene>
<dbReference type="GO" id="GO:0070475">
    <property type="term" value="P:rRNA base methylation"/>
    <property type="evidence" value="ECO:0007669"/>
    <property type="project" value="TreeGrafter"/>
</dbReference>
<dbReference type="OrthoDB" id="9804590at2"/>
<dbReference type="NCBIfam" id="TIGR00479">
    <property type="entry name" value="rumA"/>
    <property type="match status" value="1"/>
</dbReference>
<evidence type="ECO:0000256" key="6">
    <source>
        <dbReference type="ARBA" id="ARBA00023014"/>
    </source>
</evidence>
<dbReference type="PANTHER" id="PTHR11061:SF45">
    <property type="match status" value="1"/>
</dbReference>
<dbReference type="PROSITE" id="PS50926">
    <property type="entry name" value="TRAM"/>
    <property type="match status" value="1"/>
</dbReference>
<comment type="similarity">
    <text evidence="7">Belongs to the class I-like SAM-binding methyltransferase superfamily. RNA M5U methyltransferase family.</text>
</comment>
<dbReference type="Gene3D" id="2.40.50.140">
    <property type="entry name" value="Nucleic acid-binding proteins"/>
    <property type="match status" value="1"/>
</dbReference>
<evidence type="ECO:0000313" key="10">
    <source>
        <dbReference type="EMBL" id="TII00457.1"/>
    </source>
</evidence>
<sequence length="543" mass="62327">MRLEVKQRIPLKIKRMGINGEGIGFYQKTLVFVPGALKGEEVYCQITAVKRNFVEARLLKVNKASKFRVEPACEIYQACGGCQIMHLRYDKQLDFKADLLKQALKKFQPSGYEDYPILETIGMDQPSHYRAKLQFQTRSFKGKVHAGLYAENSHRLIPIQDCLVQDQTTQRIINVVADLLTKHRIPIYDERKIQGIRTVMVRRARQTGQVQLIFVTSCQVNLSKLIQDLVETFPEIVTVALNWNKQKSSDIYGERTDILWGQEAISEAVLDFEFSLSPRAFYQLNPQQTEVLYGEAVKALDLRGDEHLIDAYCGVGTIGFAFARKVQSLRGMDIIPEAIEDAKKNAARMGLTNTHYEAGKAEEIIPKWYQEGYRADALVVDPPRTGLDDKLLETILDFRPEKMVYVSCNVSTLARDLVVLSRVYKVEYIQSVDMFPHTARTEAVVKLSKREINHHIDLEINEEDLKDISVKKEATYSEIKDYVFRKFELKVSTLNIAQVKRKLGIIERENYNHSKKENQRVPNCPPKKEQAIIDALSWFGMIE</sequence>
<dbReference type="EMBL" id="SSXO01000002">
    <property type="protein sequence ID" value="TII00457.1"/>
    <property type="molecule type" value="Genomic_DNA"/>
</dbReference>
<dbReference type="GO" id="GO:0051539">
    <property type="term" value="F:4 iron, 4 sulfur cluster binding"/>
    <property type="evidence" value="ECO:0007669"/>
    <property type="project" value="UniProtKB-KW"/>
</dbReference>
<evidence type="ECO:0000256" key="2">
    <source>
        <dbReference type="ARBA" id="ARBA00022603"/>
    </source>
</evidence>
<dbReference type="SUPFAM" id="SSF53335">
    <property type="entry name" value="S-adenosyl-L-methionine-dependent methyltransferases"/>
    <property type="match status" value="1"/>
</dbReference>
<evidence type="ECO:0000256" key="3">
    <source>
        <dbReference type="ARBA" id="ARBA00022679"/>
    </source>
</evidence>
<dbReference type="InterPro" id="IPR030391">
    <property type="entry name" value="MeTrfase_TrmA_CS"/>
</dbReference>
<dbReference type="FunFam" id="2.40.50.1070:FF:000003">
    <property type="entry name" value="23S rRNA (Uracil-5-)-methyltransferase RumA"/>
    <property type="match status" value="1"/>
</dbReference>